<feature type="domain" description="F-box" evidence="4">
    <location>
        <begin position="201"/>
        <end position="250"/>
    </location>
</feature>
<evidence type="ECO:0000256" key="1">
    <source>
        <dbReference type="ARBA" id="ARBA00022786"/>
    </source>
</evidence>
<dbReference type="SUPFAM" id="SSF81383">
    <property type="entry name" value="F-box domain"/>
    <property type="match status" value="1"/>
</dbReference>
<feature type="domain" description="F-box protein Hrt3/FBXO9 C-terminal" evidence="5">
    <location>
        <begin position="285"/>
        <end position="393"/>
    </location>
</feature>
<evidence type="ECO:0000313" key="6">
    <source>
        <dbReference type="EnsemblMetazoa" id="GPPI038234-PA"/>
    </source>
</evidence>
<dbReference type="EMBL" id="JXJN01019079">
    <property type="status" value="NOT_ANNOTATED_CDS"/>
    <property type="molecule type" value="Genomic_DNA"/>
</dbReference>
<feature type="compositionally biased region" description="Low complexity" evidence="3">
    <location>
        <begin position="31"/>
        <end position="40"/>
    </location>
</feature>
<evidence type="ECO:0000256" key="3">
    <source>
        <dbReference type="SAM" id="MobiDB-lite"/>
    </source>
</evidence>
<dbReference type="Pfam" id="PF12937">
    <property type="entry name" value="F-box-like"/>
    <property type="match status" value="1"/>
</dbReference>
<feature type="repeat" description="TPR" evidence="2">
    <location>
        <begin position="93"/>
        <end position="126"/>
    </location>
</feature>
<organism evidence="6 7">
    <name type="scientific">Glossina palpalis gambiensis</name>
    <dbReference type="NCBI Taxonomy" id="67801"/>
    <lineage>
        <taxon>Eukaryota</taxon>
        <taxon>Metazoa</taxon>
        <taxon>Ecdysozoa</taxon>
        <taxon>Arthropoda</taxon>
        <taxon>Hexapoda</taxon>
        <taxon>Insecta</taxon>
        <taxon>Pterygota</taxon>
        <taxon>Neoptera</taxon>
        <taxon>Endopterygota</taxon>
        <taxon>Diptera</taxon>
        <taxon>Brachycera</taxon>
        <taxon>Muscomorpha</taxon>
        <taxon>Hippoboscoidea</taxon>
        <taxon>Glossinidae</taxon>
        <taxon>Glossina</taxon>
    </lineage>
</organism>
<dbReference type="GO" id="GO:0005737">
    <property type="term" value="C:cytoplasm"/>
    <property type="evidence" value="ECO:0007669"/>
    <property type="project" value="TreeGrafter"/>
</dbReference>
<dbReference type="GO" id="GO:0031146">
    <property type="term" value="P:SCF-dependent proteasomal ubiquitin-dependent protein catabolic process"/>
    <property type="evidence" value="ECO:0007669"/>
    <property type="project" value="TreeGrafter"/>
</dbReference>
<dbReference type="SUPFAM" id="SSF48452">
    <property type="entry name" value="TPR-like"/>
    <property type="match status" value="1"/>
</dbReference>
<evidence type="ECO:0000313" key="7">
    <source>
        <dbReference type="Proteomes" id="UP000092460"/>
    </source>
</evidence>
<dbReference type="InterPro" id="IPR001810">
    <property type="entry name" value="F-box_dom"/>
</dbReference>
<evidence type="ECO:0000259" key="5">
    <source>
        <dbReference type="Pfam" id="PF19270"/>
    </source>
</evidence>
<keyword evidence="2" id="KW-0802">TPR repeat</keyword>
<keyword evidence="7" id="KW-1185">Reference proteome</keyword>
<keyword evidence="1" id="KW-0833">Ubl conjugation pathway</keyword>
<evidence type="ECO:0000256" key="2">
    <source>
        <dbReference type="PROSITE-ProRule" id="PRU00339"/>
    </source>
</evidence>
<dbReference type="Gene3D" id="1.20.1280.50">
    <property type="match status" value="1"/>
</dbReference>
<dbReference type="EnsemblMetazoa" id="GPPI038234-RA">
    <property type="protein sequence ID" value="GPPI038234-PA"/>
    <property type="gene ID" value="GPPI038234"/>
</dbReference>
<reference evidence="7" key="1">
    <citation type="submission" date="2015-01" db="EMBL/GenBank/DDBJ databases">
        <authorList>
            <person name="Aksoy S."/>
            <person name="Warren W."/>
            <person name="Wilson R.K."/>
        </authorList>
    </citation>
    <scope>NUCLEOTIDE SEQUENCE [LARGE SCALE GENOMIC DNA]</scope>
    <source>
        <strain evidence="7">IAEA</strain>
    </source>
</reference>
<dbReference type="InterPro" id="IPR011990">
    <property type="entry name" value="TPR-like_helical_dom_sf"/>
</dbReference>
<dbReference type="AlphaFoldDB" id="A0A1B0BRE9"/>
<dbReference type="PANTHER" id="PTHR12874:SF29">
    <property type="entry name" value="F-BOX ONLY PROTEIN 9"/>
    <property type="match status" value="1"/>
</dbReference>
<reference evidence="6" key="2">
    <citation type="submission" date="2020-05" db="UniProtKB">
        <authorList>
            <consortium name="EnsemblMetazoa"/>
        </authorList>
    </citation>
    <scope>IDENTIFICATION</scope>
    <source>
        <strain evidence="6">IAEA</strain>
    </source>
</reference>
<dbReference type="Pfam" id="PF19270">
    <property type="entry name" value="FBO_C"/>
    <property type="match status" value="1"/>
</dbReference>
<accession>A0A1B0BRE9</accession>
<protein>
    <submittedName>
        <fullName evidence="6">Uncharacterized protein</fullName>
    </submittedName>
</protein>
<dbReference type="InterPro" id="IPR019734">
    <property type="entry name" value="TPR_rpt"/>
</dbReference>
<dbReference type="Proteomes" id="UP000092460">
    <property type="component" value="Unassembled WGS sequence"/>
</dbReference>
<dbReference type="CDD" id="cd22089">
    <property type="entry name" value="F-box_FBXO9"/>
    <property type="match status" value="1"/>
</dbReference>
<dbReference type="GO" id="GO:0019005">
    <property type="term" value="C:SCF ubiquitin ligase complex"/>
    <property type="evidence" value="ECO:0007669"/>
    <property type="project" value="TreeGrafter"/>
</dbReference>
<dbReference type="InterPro" id="IPR045464">
    <property type="entry name" value="Hrt3/FBXO9_C"/>
</dbReference>
<feature type="region of interest" description="Disordered" evidence="3">
    <location>
        <begin position="1"/>
        <end position="40"/>
    </location>
</feature>
<proteinExistence type="predicted"/>
<dbReference type="PANTHER" id="PTHR12874">
    <property type="entry name" value="F-BOX ONLY PROTEIN 48-RELATED"/>
    <property type="match status" value="1"/>
</dbReference>
<feature type="region of interest" description="Disordered" evidence="3">
    <location>
        <begin position="63"/>
        <end position="85"/>
    </location>
</feature>
<dbReference type="InterPro" id="IPR036047">
    <property type="entry name" value="F-box-like_dom_sf"/>
</dbReference>
<dbReference type="PROSITE" id="PS50005">
    <property type="entry name" value="TPR"/>
    <property type="match status" value="1"/>
</dbReference>
<dbReference type="STRING" id="67801.A0A1B0BRE9"/>
<sequence>MVTIKEENSSVNKIMSSGDFETPGGDDESAESSSSLALNNMPQEFRTALDEFRADWQKEIKQKIEPNEKELNNTDLQRDAHSDSNEIDKENLAQNLYRKAVDLEQKGKVYDAIPYYRRAVQIEPNIEFKYYEYQKLKVQQRALPEQHTNSSENLQLVKFEDELEMCKDLYEKFQKDLSHSYHGKLMQSTLDAGTISTEMHISDLPPELLLYILRWVISAQLDMRSLEQCSAVCKGLYLCARDEELWRLACVKVWGPNVGTLSHTDLDKTSATTKVGDCPIIPRYTTWRQMFIERERVLFNGCYISKTTYLRMGENSFQDQYYRPVQLVEYYRYLRFLTDGTVFMMTSADEPAQAVSRLRNINQNKTEILKGRYRLYGNTLSIVLKKQQQPQLQTKFISASTNLPSTATLIYGRQRRSNVNLADDNTGNSTKYCLEFRILNTTKRKFGQLMWVHYSIVQTRNKHETTSEFDLSPSKYPPLWFSIVRSYHSDADKPLI</sequence>
<name>A0A1B0BRE9_9MUSC</name>
<dbReference type="VEuPathDB" id="VectorBase:GPPI038234"/>
<evidence type="ECO:0000259" key="4">
    <source>
        <dbReference type="Pfam" id="PF12937"/>
    </source>
</evidence>